<dbReference type="Pfam" id="PF14833">
    <property type="entry name" value="NAD_binding_11"/>
    <property type="match status" value="1"/>
</dbReference>
<dbReference type="PIRSF" id="PIRSF000103">
    <property type="entry name" value="HIBADH"/>
    <property type="match status" value="1"/>
</dbReference>
<evidence type="ECO:0000256" key="4">
    <source>
        <dbReference type="ARBA" id="ARBA00023027"/>
    </source>
</evidence>
<dbReference type="SUPFAM" id="SSF48179">
    <property type="entry name" value="6-phosphogluconate dehydrogenase C-terminal domain-like"/>
    <property type="match status" value="1"/>
</dbReference>
<dbReference type="InterPro" id="IPR029154">
    <property type="entry name" value="HIBADH-like_NADP-bd"/>
</dbReference>
<comment type="pathway">
    <text evidence="5">Amino-acid degradation; L-valine degradation.</text>
</comment>
<evidence type="ECO:0000256" key="3">
    <source>
        <dbReference type="ARBA" id="ARBA00023002"/>
    </source>
</evidence>
<dbReference type="GO" id="GO:0050661">
    <property type="term" value="F:NADP binding"/>
    <property type="evidence" value="ECO:0007669"/>
    <property type="project" value="InterPro"/>
</dbReference>
<dbReference type="GO" id="GO:0051287">
    <property type="term" value="F:NAD binding"/>
    <property type="evidence" value="ECO:0007669"/>
    <property type="project" value="InterPro"/>
</dbReference>
<evidence type="ECO:0000256" key="5">
    <source>
        <dbReference type="RuleBase" id="RU910714"/>
    </source>
</evidence>
<dbReference type="AlphaFoldDB" id="A0A1Z4EDU6"/>
<keyword evidence="4 5" id="KW-0520">NAD</keyword>
<dbReference type="KEGG" id="mshg:MSG_00964"/>
<dbReference type="PANTHER" id="PTHR22981">
    <property type="entry name" value="3-HYDROXYISOBUTYRATE DEHYDROGENASE-RELATED"/>
    <property type="match status" value="1"/>
</dbReference>
<dbReference type="InterPro" id="IPR002204">
    <property type="entry name" value="3-OH-isobutyrate_DH-rel_CS"/>
</dbReference>
<dbReference type="Pfam" id="PF03446">
    <property type="entry name" value="NAD_binding_2"/>
    <property type="match status" value="1"/>
</dbReference>
<dbReference type="RefSeq" id="WP_096437517.1">
    <property type="nucleotide sequence ID" value="NZ_AP018164.1"/>
</dbReference>
<evidence type="ECO:0000256" key="2">
    <source>
        <dbReference type="ARBA" id="ARBA00022456"/>
    </source>
</evidence>
<dbReference type="NCBIfam" id="TIGR01692">
    <property type="entry name" value="HIBADH"/>
    <property type="match status" value="1"/>
</dbReference>
<dbReference type="InterPro" id="IPR036291">
    <property type="entry name" value="NAD(P)-bd_dom_sf"/>
</dbReference>
<accession>A0A1Z4EDU6</accession>
<name>A0A1Z4EDU6_9MYCO</name>
<organism evidence="6 7">
    <name type="scientific">Mycobacterium shigaense</name>
    <dbReference type="NCBI Taxonomy" id="722731"/>
    <lineage>
        <taxon>Bacteria</taxon>
        <taxon>Bacillati</taxon>
        <taxon>Actinomycetota</taxon>
        <taxon>Actinomycetes</taxon>
        <taxon>Mycobacteriales</taxon>
        <taxon>Mycobacteriaceae</taxon>
        <taxon>Mycobacterium</taxon>
        <taxon>Mycobacterium simiae complex</taxon>
    </lineage>
</organism>
<comment type="similarity">
    <text evidence="1 5">Belongs to the HIBADH-related family.</text>
</comment>
<dbReference type="PANTHER" id="PTHR22981:SF7">
    <property type="entry name" value="3-HYDROXYISOBUTYRATE DEHYDROGENASE, MITOCHONDRIAL"/>
    <property type="match status" value="1"/>
</dbReference>
<dbReference type="Proteomes" id="UP000217736">
    <property type="component" value="Chromosome"/>
</dbReference>
<proteinExistence type="inferred from homology"/>
<comment type="catalytic activity">
    <reaction evidence="5">
        <text>3-hydroxy-2-methylpropanoate + NAD(+) = 2-methyl-3-oxopropanoate + NADH + H(+)</text>
        <dbReference type="Rhea" id="RHEA:17681"/>
        <dbReference type="ChEBI" id="CHEBI:11805"/>
        <dbReference type="ChEBI" id="CHEBI:15378"/>
        <dbReference type="ChEBI" id="CHEBI:57540"/>
        <dbReference type="ChEBI" id="CHEBI:57700"/>
        <dbReference type="ChEBI" id="CHEBI:57945"/>
        <dbReference type="EC" id="1.1.1.31"/>
    </reaction>
</comment>
<dbReference type="PROSITE" id="PS00895">
    <property type="entry name" value="3_HYDROXYISOBUT_DH"/>
    <property type="match status" value="1"/>
</dbReference>
<evidence type="ECO:0000256" key="1">
    <source>
        <dbReference type="ARBA" id="ARBA00009080"/>
    </source>
</evidence>
<dbReference type="SUPFAM" id="SSF51735">
    <property type="entry name" value="NAD(P)-binding Rossmann-fold domains"/>
    <property type="match status" value="1"/>
</dbReference>
<gene>
    <name evidence="6" type="primary">mmsB</name>
    <name evidence="6" type="ORF">MSG_00964</name>
</gene>
<dbReference type="InterPro" id="IPR013328">
    <property type="entry name" value="6PGD_dom2"/>
</dbReference>
<keyword evidence="2 5" id="KW-0101">Branched-chain amino acid catabolism</keyword>
<evidence type="ECO:0000313" key="6">
    <source>
        <dbReference type="EMBL" id="BAX91123.1"/>
    </source>
</evidence>
<dbReference type="InterPro" id="IPR008927">
    <property type="entry name" value="6-PGluconate_DH-like_C_sf"/>
</dbReference>
<dbReference type="Gene3D" id="3.40.50.720">
    <property type="entry name" value="NAD(P)-binding Rossmann-like Domain"/>
    <property type="match status" value="1"/>
</dbReference>
<dbReference type="UniPathway" id="UPA00362"/>
<dbReference type="GO" id="GO:0006574">
    <property type="term" value="P:L-valine catabolic process"/>
    <property type="evidence" value="ECO:0007669"/>
    <property type="project" value="UniProtKB-UniPathway"/>
</dbReference>
<sequence>MTEHLTVAFLGLGNMGAPMAANLAAANHAVRGFDPAPAALSAAAANGVTGFDSAADAVTGADVVITMLPNGDLVKRCYAEVLPSARAGALFIDSSTISVSDAREVHALAESHGVAQLDAPVSGGVKGAVAGTLAFMVGGEDEAVQRARRVLEPMAGKIIHCGAAGAGQAAKVCNNMVLAVQQIAVGEAFVLAEKLGLSAQSLFDVITGATGNCWAVHTNCPVPGPVPTSPANNDFKPGFATALMNKDLGLAMDAVRSTGSSAPLGAHAAEIYAKFAAEHGALDFSAVIDVLRTG</sequence>
<keyword evidence="7" id="KW-1185">Reference proteome</keyword>
<reference evidence="7" key="1">
    <citation type="submission" date="2017-06" db="EMBL/GenBank/DDBJ databases">
        <title>Complete Genome Sequence of Mycobacterium shigaense.</title>
        <authorList>
            <person name="Fukano H."/>
            <person name="Yoshida M."/>
            <person name="Kazumi Y."/>
            <person name="Ogura Y."/>
            <person name="Mitarai S."/>
            <person name="Hayashi T."/>
            <person name="Hoshino Y."/>
        </authorList>
    </citation>
    <scope>NUCLEOTIDE SEQUENCE [LARGE SCALE GENOMIC DNA]</scope>
    <source>
        <strain evidence="7">UN-152</strain>
    </source>
</reference>
<dbReference type="InterPro" id="IPR006115">
    <property type="entry name" value="6PGDH_NADP-bd"/>
</dbReference>
<dbReference type="Gene3D" id="1.10.1040.10">
    <property type="entry name" value="N-(1-d-carboxylethyl)-l-norvaline Dehydrogenase, domain 2"/>
    <property type="match status" value="1"/>
</dbReference>
<keyword evidence="3 5" id="KW-0560">Oxidoreductase</keyword>
<dbReference type="EC" id="1.1.1.31" evidence="5"/>
<dbReference type="InterPro" id="IPR015815">
    <property type="entry name" value="HIBADH-related"/>
</dbReference>
<dbReference type="FunFam" id="1.10.1040.10:FF:000006">
    <property type="entry name" value="3-hydroxyisobutyrate dehydrogenase"/>
    <property type="match status" value="1"/>
</dbReference>
<dbReference type="GO" id="GO:0008442">
    <property type="term" value="F:3-hydroxyisobutyrate dehydrogenase activity"/>
    <property type="evidence" value="ECO:0007669"/>
    <property type="project" value="UniProtKB-EC"/>
</dbReference>
<protein>
    <recommendedName>
        <fullName evidence="5">3-hydroxyisobutyrate dehydrogenase</fullName>
        <shortName evidence="5">HIBADH</shortName>
        <ecNumber evidence="5">1.1.1.31</ecNumber>
    </recommendedName>
</protein>
<evidence type="ECO:0000313" key="7">
    <source>
        <dbReference type="Proteomes" id="UP000217736"/>
    </source>
</evidence>
<dbReference type="InterPro" id="IPR011548">
    <property type="entry name" value="HIBADH"/>
</dbReference>
<dbReference type="EMBL" id="AP018164">
    <property type="protein sequence ID" value="BAX91123.1"/>
    <property type="molecule type" value="Genomic_DNA"/>
</dbReference>
<dbReference type="OrthoDB" id="3185659at2"/>